<evidence type="ECO:0000256" key="1">
    <source>
        <dbReference type="ARBA" id="ARBA00023125"/>
    </source>
</evidence>
<sequence length="273" mass="29782">MSREERITQAHEIIQTITRGLSDLAELLIFEKNTDAHAHDNKKKRRDPNAPKPPTSNFFLFTNSIRDAVDKEFPDATFAEKSKIYGARWQLLSEEERKPFTEKANEERDRYKELMATYEAERGENHVEKKAKKETPVKASNAAPSTTKTVTKETSSKTKEVPTKTKEVPTKAKEVPTKAKEAPTKATKATKAAPAKTTKTVTEKVSKSTEKPVETAKSTKAATKAAKAAAKATPAKVVTSAKAAPKAAPKPVESSSSESDSDDSSSSSDSDSD</sequence>
<evidence type="ECO:0000256" key="3">
    <source>
        <dbReference type="SAM" id="MobiDB-lite"/>
    </source>
</evidence>
<dbReference type="OrthoDB" id="1919336at2759"/>
<name>A0A8H7UXJ2_9FUNG</name>
<dbReference type="PANTHER" id="PTHR48112:SF22">
    <property type="entry name" value="MITOCHONDRIAL TRANSCRIPTION FACTOR A, ISOFORM B"/>
    <property type="match status" value="1"/>
</dbReference>
<dbReference type="InterPro" id="IPR009071">
    <property type="entry name" value="HMG_box_dom"/>
</dbReference>
<accession>A0A8H7UXJ2</accession>
<dbReference type="SUPFAM" id="SSF47095">
    <property type="entry name" value="HMG-box"/>
    <property type="match status" value="1"/>
</dbReference>
<dbReference type="EMBL" id="JAEPRD010000162">
    <property type="protein sequence ID" value="KAG2195773.1"/>
    <property type="molecule type" value="Genomic_DNA"/>
</dbReference>
<evidence type="ECO:0000313" key="6">
    <source>
        <dbReference type="Proteomes" id="UP000603453"/>
    </source>
</evidence>
<dbReference type="Proteomes" id="UP000603453">
    <property type="component" value="Unassembled WGS sequence"/>
</dbReference>
<dbReference type="PROSITE" id="PS50118">
    <property type="entry name" value="HMG_BOX_2"/>
    <property type="match status" value="1"/>
</dbReference>
<proteinExistence type="predicted"/>
<comment type="caution">
    <text evidence="5">The sequence shown here is derived from an EMBL/GenBank/DDBJ whole genome shotgun (WGS) entry which is preliminary data.</text>
</comment>
<dbReference type="InterPro" id="IPR050342">
    <property type="entry name" value="HMGB"/>
</dbReference>
<feature type="DNA-binding region" description="HMG box" evidence="2">
    <location>
        <begin position="51"/>
        <end position="119"/>
    </location>
</feature>
<feature type="compositionally biased region" description="Low complexity" evidence="3">
    <location>
        <begin position="184"/>
        <end position="200"/>
    </location>
</feature>
<keyword evidence="6" id="KW-1185">Reference proteome</keyword>
<feature type="compositionally biased region" description="Basic and acidic residues" evidence="3">
    <location>
        <begin position="201"/>
        <end position="214"/>
    </location>
</feature>
<feature type="compositionally biased region" description="Basic and acidic residues" evidence="3">
    <location>
        <begin position="119"/>
        <end position="136"/>
    </location>
</feature>
<dbReference type="AlphaFoldDB" id="A0A8H7UXJ2"/>
<dbReference type="PANTHER" id="PTHR48112">
    <property type="entry name" value="HIGH MOBILITY GROUP PROTEIN DSP1"/>
    <property type="match status" value="1"/>
</dbReference>
<feature type="region of interest" description="Disordered" evidence="3">
    <location>
        <begin position="119"/>
        <end position="273"/>
    </location>
</feature>
<feature type="domain" description="HMG box" evidence="4">
    <location>
        <begin position="51"/>
        <end position="119"/>
    </location>
</feature>
<feature type="region of interest" description="Disordered" evidence="3">
    <location>
        <begin position="37"/>
        <end position="58"/>
    </location>
</feature>
<evidence type="ECO:0000259" key="4">
    <source>
        <dbReference type="PROSITE" id="PS50118"/>
    </source>
</evidence>
<keyword evidence="1 2" id="KW-0238">DNA-binding</keyword>
<feature type="compositionally biased region" description="Basic and acidic residues" evidence="3">
    <location>
        <begin position="150"/>
        <end position="183"/>
    </location>
</feature>
<keyword evidence="2" id="KW-0539">Nucleus</keyword>
<dbReference type="GO" id="GO:0005634">
    <property type="term" value="C:nucleus"/>
    <property type="evidence" value="ECO:0007669"/>
    <property type="project" value="UniProtKB-UniRule"/>
</dbReference>
<protein>
    <recommendedName>
        <fullName evidence="4">HMG box domain-containing protein</fullName>
    </recommendedName>
</protein>
<gene>
    <name evidence="5" type="ORF">INT47_005750</name>
</gene>
<organism evidence="5 6">
    <name type="scientific">Mucor saturninus</name>
    <dbReference type="NCBI Taxonomy" id="64648"/>
    <lineage>
        <taxon>Eukaryota</taxon>
        <taxon>Fungi</taxon>
        <taxon>Fungi incertae sedis</taxon>
        <taxon>Mucoromycota</taxon>
        <taxon>Mucoromycotina</taxon>
        <taxon>Mucoromycetes</taxon>
        <taxon>Mucorales</taxon>
        <taxon>Mucorineae</taxon>
        <taxon>Mucoraceae</taxon>
        <taxon>Mucor</taxon>
    </lineage>
</organism>
<dbReference type="Pfam" id="PF00505">
    <property type="entry name" value="HMG_box"/>
    <property type="match status" value="1"/>
</dbReference>
<dbReference type="InterPro" id="IPR036910">
    <property type="entry name" value="HMG_box_dom_sf"/>
</dbReference>
<evidence type="ECO:0000313" key="5">
    <source>
        <dbReference type="EMBL" id="KAG2195773.1"/>
    </source>
</evidence>
<dbReference type="GO" id="GO:0003677">
    <property type="term" value="F:DNA binding"/>
    <property type="evidence" value="ECO:0007669"/>
    <property type="project" value="UniProtKB-UniRule"/>
</dbReference>
<feature type="compositionally biased region" description="Low complexity" evidence="3">
    <location>
        <begin position="215"/>
        <end position="273"/>
    </location>
</feature>
<dbReference type="SMART" id="SM00398">
    <property type="entry name" value="HMG"/>
    <property type="match status" value="1"/>
</dbReference>
<evidence type="ECO:0000256" key="2">
    <source>
        <dbReference type="PROSITE-ProRule" id="PRU00267"/>
    </source>
</evidence>
<dbReference type="Gene3D" id="1.10.30.10">
    <property type="entry name" value="High mobility group box domain"/>
    <property type="match status" value="1"/>
</dbReference>
<reference evidence="5" key="1">
    <citation type="submission" date="2020-12" db="EMBL/GenBank/DDBJ databases">
        <title>Metabolic potential, ecology and presence of endohyphal bacteria is reflected in genomic diversity of Mucoromycotina.</title>
        <authorList>
            <person name="Muszewska A."/>
            <person name="Okrasinska A."/>
            <person name="Steczkiewicz K."/>
            <person name="Drgas O."/>
            <person name="Orlowska M."/>
            <person name="Perlinska-Lenart U."/>
            <person name="Aleksandrzak-Piekarczyk T."/>
            <person name="Szatraj K."/>
            <person name="Zielenkiewicz U."/>
            <person name="Pilsyk S."/>
            <person name="Malc E."/>
            <person name="Mieczkowski P."/>
            <person name="Kruszewska J.S."/>
            <person name="Biernat P."/>
            <person name="Pawlowska J."/>
        </authorList>
    </citation>
    <scope>NUCLEOTIDE SEQUENCE</scope>
    <source>
        <strain evidence="5">WA0000017839</strain>
    </source>
</reference>